<feature type="domain" description="Zinc finger DksA/TraR C4-type" evidence="5">
    <location>
        <begin position="73"/>
        <end position="102"/>
    </location>
</feature>
<dbReference type="EMBL" id="BAAAVV010000003">
    <property type="protein sequence ID" value="GAA3163677.1"/>
    <property type="molecule type" value="Genomic_DNA"/>
</dbReference>
<dbReference type="SUPFAM" id="SSF109635">
    <property type="entry name" value="DnaK suppressor protein DksA, alpha-hairpin domain"/>
    <property type="match status" value="1"/>
</dbReference>
<evidence type="ECO:0000256" key="3">
    <source>
        <dbReference type="ARBA" id="ARBA00022833"/>
    </source>
</evidence>
<comment type="caution">
    <text evidence="6">The sequence shown here is derived from an EMBL/GenBank/DDBJ whole genome shotgun (WGS) entry which is preliminary data.</text>
</comment>
<evidence type="ECO:0000256" key="4">
    <source>
        <dbReference type="PROSITE-ProRule" id="PRU00510"/>
    </source>
</evidence>
<sequence length="106" mass="11360">MSASLDTSSAVPSTSDRFRALLETQRAEYVREREEALAECAQSVPDPVAQRRVADLKDTIAEVDAALARIDAGTYGTCARCGTAIPEERLELRPFAATCVACSSAH</sequence>
<dbReference type="InterPro" id="IPR037187">
    <property type="entry name" value="DnaK_N"/>
</dbReference>
<evidence type="ECO:0000256" key="1">
    <source>
        <dbReference type="ARBA" id="ARBA00022723"/>
    </source>
</evidence>
<dbReference type="InterPro" id="IPR000962">
    <property type="entry name" value="Znf_DskA_TraR"/>
</dbReference>
<keyword evidence="2" id="KW-0863">Zinc-finger</keyword>
<evidence type="ECO:0000313" key="7">
    <source>
        <dbReference type="Proteomes" id="UP001499924"/>
    </source>
</evidence>
<dbReference type="PANTHER" id="PTHR33823">
    <property type="entry name" value="RNA POLYMERASE-BINDING TRANSCRIPTION FACTOR DKSA-RELATED"/>
    <property type="match status" value="1"/>
</dbReference>
<dbReference type="Proteomes" id="UP001499924">
    <property type="component" value="Unassembled WGS sequence"/>
</dbReference>
<organism evidence="6 7">
    <name type="scientific">Blastococcus jejuensis</name>
    <dbReference type="NCBI Taxonomy" id="351224"/>
    <lineage>
        <taxon>Bacteria</taxon>
        <taxon>Bacillati</taxon>
        <taxon>Actinomycetota</taxon>
        <taxon>Actinomycetes</taxon>
        <taxon>Geodermatophilales</taxon>
        <taxon>Geodermatophilaceae</taxon>
        <taxon>Blastococcus</taxon>
    </lineage>
</organism>
<evidence type="ECO:0000259" key="5">
    <source>
        <dbReference type="Pfam" id="PF01258"/>
    </source>
</evidence>
<accession>A0ABP6P0Q7</accession>
<dbReference type="PANTHER" id="PTHR33823:SF4">
    <property type="entry name" value="GENERAL STRESS PROTEIN 16O"/>
    <property type="match status" value="1"/>
</dbReference>
<dbReference type="Gene3D" id="1.20.120.910">
    <property type="entry name" value="DksA, coiled-coil domain"/>
    <property type="match status" value="1"/>
</dbReference>
<keyword evidence="3" id="KW-0862">Zinc</keyword>
<gene>
    <name evidence="6" type="ORF">GCM10010531_14650</name>
</gene>
<dbReference type="Pfam" id="PF01258">
    <property type="entry name" value="zf-dskA_traR"/>
    <property type="match status" value="1"/>
</dbReference>
<keyword evidence="1" id="KW-0479">Metal-binding</keyword>
<proteinExistence type="predicted"/>
<dbReference type="PROSITE" id="PS51128">
    <property type="entry name" value="ZF_DKSA_2"/>
    <property type="match status" value="1"/>
</dbReference>
<reference evidence="7" key="1">
    <citation type="journal article" date="2019" name="Int. J. Syst. Evol. Microbiol.">
        <title>The Global Catalogue of Microorganisms (GCM) 10K type strain sequencing project: providing services to taxonomists for standard genome sequencing and annotation.</title>
        <authorList>
            <consortium name="The Broad Institute Genomics Platform"/>
            <consortium name="The Broad Institute Genome Sequencing Center for Infectious Disease"/>
            <person name="Wu L."/>
            <person name="Ma J."/>
        </authorList>
    </citation>
    <scope>NUCLEOTIDE SEQUENCE [LARGE SCALE GENOMIC DNA]</scope>
    <source>
        <strain evidence="7">JCM 15614</strain>
    </source>
</reference>
<evidence type="ECO:0000313" key="6">
    <source>
        <dbReference type="EMBL" id="GAA3163677.1"/>
    </source>
</evidence>
<dbReference type="RefSeq" id="WP_344688086.1">
    <property type="nucleotide sequence ID" value="NZ_BAAAVV010000003.1"/>
</dbReference>
<evidence type="ECO:0000256" key="2">
    <source>
        <dbReference type="ARBA" id="ARBA00022771"/>
    </source>
</evidence>
<feature type="zinc finger region" description="dksA C4-type" evidence="4">
    <location>
        <begin position="78"/>
        <end position="102"/>
    </location>
</feature>
<keyword evidence="7" id="KW-1185">Reference proteome</keyword>
<dbReference type="SUPFAM" id="SSF57716">
    <property type="entry name" value="Glucocorticoid receptor-like (DNA-binding domain)"/>
    <property type="match status" value="1"/>
</dbReference>
<name>A0ABP6P0Q7_9ACTN</name>
<protein>
    <submittedName>
        <fullName evidence="6">TraR/DksA family transcriptional regulator</fullName>
    </submittedName>
</protein>